<protein>
    <submittedName>
        <fullName evidence="1">Metallothionein</fullName>
    </submittedName>
</protein>
<evidence type="ECO:0000313" key="2">
    <source>
        <dbReference type="Proteomes" id="UP000233343"/>
    </source>
</evidence>
<reference evidence="1 2" key="1">
    <citation type="journal article" date="2010" name="Int. J. Syst. Evol. Microbiol.">
        <title>Bacillus horneckiae sp. nov., isolated from a spacecraft-assembly clean room.</title>
        <authorList>
            <person name="Vaishampayan P."/>
            <person name="Probst A."/>
            <person name="Krishnamurthi S."/>
            <person name="Ghosh S."/>
            <person name="Osman S."/>
            <person name="McDowall A."/>
            <person name="Ruckmani A."/>
            <person name="Mayilraj S."/>
            <person name="Venkateswaran K."/>
        </authorList>
    </citation>
    <scope>NUCLEOTIDE SEQUENCE [LARGE SCALE GENOMIC DNA]</scope>
    <source>
        <strain evidence="2">1PO1SC</strain>
    </source>
</reference>
<proteinExistence type="predicted"/>
<sequence length="49" mass="5342">MEKCARPSCNCLLGENKVEVEGKVYCSQECVDNCTDEVCECKDCSCATA</sequence>
<gene>
    <name evidence="1" type="ORF">CWS20_23360</name>
</gene>
<evidence type="ECO:0000313" key="1">
    <source>
        <dbReference type="EMBL" id="PKG26566.1"/>
    </source>
</evidence>
<name>A0A2N0ZAN9_9BACI</name>
<dbReference type="EMBL" id="PISD01000064">
    <property type="protein sequence ID" value="PKG26566.1"/>
    <property type="molecule type" value="Genomic_DNA"/>
</dbReference>
<comment type="caution">
    <text evidence="1">The sequence shown here is derived from an EMBL/GenBank/DDBJ whole genome shotgun (WGS) entry which is preliminary data.</text>
</comment>
<organism evidence="1 2">
    <name type="scientific">Cytobacillus horneckiae</name>
    <dbReference type="NCBI Taxonomy" id="549687"/>
    <lineage>
        <taxon>Bacteria</taxon>
        <taxon>Bacillati</taxon>
        <taxon>Bacillota</taxon>
        <taxon>Bacilli</taxon>
        <taxon>Bacillales</taxon>
        <taxon>Bacillaceae</taxon>
        <taxon>Cytobacillus</taxon>
    </lineage>
</organism>
<accession>A0A2N0ZAN9</accession>
<dbReference type="AlphaFoldDB" id="A0A2N0ZAN9"/>
<keyword evidence="2" id="KW-1185">Reference proteome</keyword>
<dbReference type="Proteomes" id="UP000233343">
    <property type="component" value="Unassembled WGS sequence"/>
</dbReference>